<evidence type="ECO:0000313" key="2">
    <source>
        <dbReference type="EMBL" id="KMO34319.1"/>
    </source>
</evidence>
<feature type="region of interest" description="Disordered" evidence="1">
    <location>
        <begin position="118"/>
        <end position="140"/>
    </location>
</feature>
<feature type="compositionally biased region" description="Polar residues" evidence="1">
    <location>
        <begin position="130"/>
        <end position="140"/>
    </location>
</feature>
<accession>A0A0J6SKX2</accession>
<comment type="caution">
    <text evidence="2">The sequence shown here is derived from an EMBL/GenBank/DDBJ whole genome shotgun (WGS) entry which is preliminary data.</text>
</comment>
<evidence type="ECO:0000256" key="1">
    <source>
        <dbReference type="SAM" id="MobiDB-lite"/>
    </source>
</evidence>
<dbReference type="OrthoDB" id="8457184at2"/>
<name>A0A0J6SKX2_9HYPH</name>
<sequence>MAKDMKVEDYAALADERTGLVPMKNIKHTSTESIGDVAGYHPHVAKRLHDEGWAEPVGNLKSVKPDEKVVTTNTEAERLSKIAIPDDWRTMHHLPLMKIASQLAGRNVDTKAEAEQIVETEWSRRKPATSAVSMSSLPTS</sequence>
<dbReference type="AlphaFoldDB" id="A0A0J6SKX2"/>
<evidence type="ECO:0000313" key="3">
    <source>
        <dbReference type="Proteomes" id="UP000035929"/>
    </source>
</evidence>
<gene>
    <name evidence="2" type="ORF">VP06_14735</name>
</gene>
<protein>
    <submittedName>
        <fullName evidence="2">Uncharacterized protein</fullName>
    </submittedName>
</protein>
<reference evidence="2 3" key="1">
    <citation type="submission" date="2015-03" db="EMBL/GenBank/DDBJ databases">
        <title>Genome sequencing of Methylobacterium aquaticum DSM16371 type strain.</title>
        <authorList>
            <person name="Chaudhry V."/>
            <person name="Patil P.B."/>
        </authorList>
    </citation>
    <scope>NUCLEOTIDE SEQUENCE [LARGE SCALE GENOMIC DNA]</scope>
    <source>
        <strain evidence="2 3">DSM 16371</strain>
    </source>
</reference>
<organism evidence="2 3">
    <name type="scientific">Methylobacterium aquaticum</name>
    <dbReference type="NCBI Taxonomy" id="270351"/>
    <lineage>
        <taxon>Bacteria</taxon>
        <taxon>Pseudomonadati</taxon>
        <taxon>Pseudomonadota</taxon>
        <taxon>Alphaproteobacteria</taxon>
        <taxon>Hyphomicrobiales</taxon>
        <taxon>Methylobacteriaceae</taxon>
        <taxon>Methylobacterium</taxon>
    </lineage>
</organism>
<proteinExistence type="predicted"/>
<dbReference type="PATRIC" id="fig|270351.6.peg.351"/>
<dbReference type="RefSeq" id="WP_048464513.1">
    <property type="nucleotide sequence ID" value="NZ_LABX01000106.1"/>
</dbReference>
<dbReference type="Proteomes" id="UP000035929">
    <property type="component" value="Unassembled WGS sequence"/>
</dbReference>
<dbReference type="EMBL" id="LABX01000106">
    <property type="protein sequence ID" value="KMO34319.1"/>
    <property type="molecule type" value="Genomic_DNA"/>
</dbReference>